<organism evidence="1 2">
    <name type="scientific">Lipingzhangella rawalii</name>
    <dbReference type="NCBI Taxonomy" id="2055835"/>
    <lineage>
        <taxon>Bacteria</taxon>
        <taxon>Bacillati</taxon>
        <taxon>Actinomycetota</taxon>
        <taxon>Actinomycetes</taxon>
        <taxon>Streptosporangiales</taxon>
        <taxon>Nocardiopsidaceae</taxon>
        <taxon>Lipingzhangella</taxon>
    </lineage>
</organism>
<dbReference type="RefSeq" id="WP_310914214.1">
    <property type="nucleotide sequence ID" value="NZ_JAVLVT010000018.1"/>
</dbReference>
<dbReference type="Proteomes" id="UP001250214">
    <property type="component" value="Unassembled WGS sequence"/>
</dbReference>
<dbReference type="InterPro" id="IPR045596">
    <property type="entry name" value="DUF6459"/>
</dbReference>
<evidence type="ECO:0000313" key="2">
    <source>
        <dbReference type="Proteomes" id="UP001250214"/>
    </source>
</evidence>
<comment type="caution">
    <text evidence="1">The sequence shown here is derived from an EMBL/GenBank/DDBJ whole genome shotgun (WGS) entry which is preliminary data.</text>
</comment>
<evidence type="ECO:0000313" key="1">
    <source>
        <dbReference type="EMBL" id="MDS1272619.1"/>
    </source>
</evidence>
<gene>
    <name evidence="1" type="ORF">RIF23_20230</name>
</gene>
<keyword evidence="2" id="KW-1185">Reference proteome</keyword>
<dbReference type="EMBL" id="JAVLVT010000018">
    <property type="protein sequence ID" value="MDS1272619.1"/>
    <property type="molecule type" value="Genomic_DNA"/>
</dbReference>
<protein>
    <submittedName>
        <fullName evidence="1">Rv3235 family protein</fullName>
    </submittedName>
</protein>
<dbReference type="Pfam" id="PF20060">
    <property type="entry name" value="DUF6459"/>
    <property type="match status" value="1"/>
</dbReference>
<sequence>MDPTRPSPAARRDRAHAPVPSPWELQRFIQAVAEVLANQRRPQQLRARMDALAYHRLSRAVGYYRGPTRPRTRTARIYRPTSQSVEVCAVVHCGHRFRALALRVEVHGDQWRCTRLQTA</sequence>
<name>A0ABU2HCN7_9ACTN</name>
<accession>A0ABU2HCN7</accession>
<reference evidence="2" key="1">
    <citation type="submission" date="2023-07" db="EMBL/GenBank/DDBJ databases">
        <title>Novel species in the genus Lipingzhangella isolated from Sambhar Salt Lake.</title>
        <authorList>
            <person name="Jiya N."/>
            <person name="Kajale S."/>
            <person name="Sharma A."/>
        </authorList>
    </citation>
    <scope>NUCLEOTIDE SEQUENCE [LARGE SCALE GENOMIC DNA]</scope>
    <source>
        <strain evidence="2">LS1_29</strain>
    </source>
</reference>
<proteinExistence type="predicted"/>